<accession>A0A357VKM4</accession>
<sequence length="162" mass="18313">MNKSIKIAELLQENGRLTEHQIASILGISEEEVKSTIKELENKKVILKYSALIDWEKINREVVTALIDVKVTPQQELGFNAIAHKICQFEEVKSVSLISGTYDLSVEVEGKTMKEIALFVAEKLAPIDGVLSTTTHFILKRYKEDGVLYEENQDDKRLVIVP</sequence>
<evidence type="ECO:0000256" key="3">
    <source>
        <dbReference type="ARBA" id="ARBA00023163"/>
    </source>
</evidence>
<feature type="domain" description="HTH asnC-type" evidence="4">
    <location>
        <begin position="1"/>
        <end position="61"/>
    </location>
</feature>
<keyword evidence="3" id="KW-0804">Transcription</keyword>
<dbReference type="PROSITE" id="PS50956">
    <property type="entry name" value="HTH_ASNC_2"/>
    <property type="match status" value="1"/>
</dbReference>
<dbReference type="PANTHER" id="PTHR43413:SF7">
    <property type="entry name" value="HTH-TYPE TRANSCRIPTIONAL REGULATOR PTR2"/>
    <property type="match status" value="1"/>
</dbReference>
<dbReference type="InterPro" id="IPR036388">
    <property type="entry name" value="WH-like_DNA-bd_sf"/>
</dbReference>
<dbReference type="Pfam" id="PF13404">
    <property type="entry name" value="HTH_AsnC-type"/>
    <property type="match status" value="1"/>
</dbReference>
<evidence type="ECO:0000313" key="6">
    <source>
        <dbReference type="Proteomes" id="UP000264445"/>
    </source>
</evidence>
<dbReference type="Proteomes" id="UP000264445">
    <property type="component" value="Unassembled WGS sequence"/>
</dbReference>
<protein>
    <submittedName>
        <fullName evidence="5">Lrp/AsnC family transcriptional regulator</fullName>
    </submittedName>
</protein>
<evidence type="ECO:0000256" key="2">
    <source>
        <dbReference type="ARBA" id="ARBA00023125"/>
    </source>
</evidence>
<dbReference type="InterPro" id="IPR011008">
    <property type="entry name" value="Dimeric_a/b-barrel"/>
</dbReference>
<name>A0A357VKM4_9THEO</name>
<reference evidence="5 6" key="1">
    <citation type="journal article" date="2018" name="Nat. Biotechnol.">
        <title>A standardized bacterial taxonomy based on genome phylogeny substantially revises the tree of life.</title>
        <authorList>
            <person name="Parks D.H."/>
            <person name="Chuvochina M."/>
            <person name="Waite D.W."/>
            <person name="Rinke C."/>
            <person name="Skarshewski A."/>
            <person name="Chaumeil P.A."/>
            <person name="Hugenholtz P."/>
        </authorList>
    </citation>
    <scope>NUCLEOTIDE SEQUENCE [LARGE SCALE GENOMIC DNA]</scope>
    <source>
        <strain evidence="5">UBA12544</strain>
    </source>
</reference>
<dbReference type="GO" id="GO:0043565">
    <property type="term" value="F:sequence-specific DNA binding"/>
    <property type="evidence" value="ECO:0007669"/>
    <property type="project" value="InterPro"/>
</dbReference>
<evidence type="ECO:0000256" key="1">
    <source>
        <dbReference type="ARBA" id="ARBA00023015"/>
    </source>
</evidence>
<dbReference type="SMART" id="SM00344">
    <property type="entry name" value="HTH_ASNC"/>
    <property type="match status" value="1"/>
</dbReference>
<dbReference type="SUPFAM" id="SSF54909">
    <property type="entry name" value="Dimeric alpha+beta barrel"/>
    <property type="match status" value="1"/>
</dbReference>
<gene>
    <name evidence="5" type="ORF">DEA61_03615</name>
</gene>
<dbReference type="Pfam" id="PF01037">
    <property type="entry name" value="AsnC_trans_reg"/>
    <property type="match status" value="1"/>
</dbReference>
<dbReference type="PANTHER" id="PTHR43413">
    <property type="entry name" value="TRANSCRIPTIONAL REGULATOR, ASNC FAMILY"/>
    <property type="match status" value="1"/>
</dbReference>
<dbReference type="Gene3D" id="3.30.70.920">
    <property type="match status" value="1"/>
</dbReference>
<keyword evidence="2" id="KW-0238">DNA-binding</keyword>
<dbReference type="SUPFAM" id="SSF46785">
    <property type="entry name" value="Winged helix' DNA-binding domain"/>
    <property type="match status" value="1"/>
</dbReference>
<comment type="caution">
    <text evidence="5">The sequence shown here is derived from an EMBL/GenBank/DDBJ whole genome shotgun (WGS) entry which is preliminary data.</text>
</comment>
<dbReference type="Gene3D" id="1.10.10.10">
    <property type="entry name" value="Winged helix-like DNA-binding domain superfamily/Winged helix DNA-binding domain"/>
    <property type="match status" value="1"/>
</dbReference>
<dbReference type="InterPro" id="IPR050684">
    <property type="entry name" value="HTH-Siroheme_Decarb"/>
</dbReference>
<organism evidence="5 6">
    <name type="scientific">Caldanaerobacter subterraneus</name>
    <dbReference type="NCBI Taxonomy" id="911092"/>
    <lineage>
        <taxon>Bacteria</taxon>
        <taxon>Bacillati</taxon>
        <taxon>Bacillota</taxon>
        <taxon>Clostridia</taxon>
        <taxon>Thermoanaerobacterales</taxon>
        <taxon>Thermoanaerobacteraceae</taxon>
        <taxon>Caldanaerobacter</taxon>
    </lineage>
</organism>
<dbReference type="InterPro" id="IPR000485">
    <property type="entry name" value="AsnC-type_HTH_dom"/>
</dbReference>
<dbReference type="InterPro" id="IPR019887">
    <property type="entry name" value="Tscrpt_reg_AsnC/Lrp_C"/>
</dbReference>
<dbReference type="EMBL" id="DOLB01000061">
    <property type="protein sequence ID" value="HBT48933.1"/>
    <property type="molecule type" value="Genomic_DNA"/>
</dbReference>
<proteinExistence type="predicted"/>
<dbReference type="AlphaFoldDB" id="A0A357VKM4"/>
<evidence type="ECO:0000313" key="5">
    <source>
        <dbReference type="EMBL" id="HBT48933.1"/>
    </source>
</evidence>
<dbReference type="RefSeq" id="WP_022587244.1">
    <property type="nucleotide sequence ID" value="NZ_DOLB01000061.1"/>
</dbReference>
<dbReference type="InterPro" id="IPR019888">
    <property type="entry name" value="Tscrpt_reg_AsnC-like"/>
</dbReference>
<evidence type="ECO:0000259" key="4">
    <source>
        <dbReference type="PROSITE" id="PS50956"/>
    </source>
</evidence>
<dbReference type="InterPro" id="IPR036390">
    <property type="entry name" value="WH_DNA-bd_sf"/>
</dbReference>
<keyword evidence="1" id="KW-0805">Transcription regulation</keyword>